<proteinExistence type="predicted"/>
<dbReference type="InterPro" id="IPR050385">
    <property type="entry name" value="Archaeal_FAD_synthase"/>
</dbReference>
<dbReference type="InterPro" id="IPR014729">
    <property type="entry name" value="Rossmann-like_a/b/a_fold"/>
</dbReference>
<dbReference type="Proteomes" id="UP000179241">
    <property type="component" value="Unassembled WGS sequence"/>
</dbReference>
<dbReference type="AlphaFoldDB" id="A0A1F8CKA5"/>
<dbReference type="PANTHER" id="PTHR43793:SF1">
    <property type="entry name" value="FAD SYNTHASE"/>
    <property type="match status" value="1"/>
</dbReference>
<name>A0A1F8CKA5_9BACT</name>
<dbReference type="NCBIfam" id="TIGR00125">
    <property type="entry name" value="cyt_tran_rel"/>
    <property type="match status" value="1"/>
</dbReference>
<evidence type="ECO:0000256" key="2">
    <source>
        <dbReference type="ARBA" id="ARBA00022695"/>
    </source>
</evidence>
<dbReference type="Gene3D" id="3.40.50.620">
    <property type="entry name" value="HUPs"/>
    <property type="match status" value="1"/>
</dbReference>
<protein>
    <recommendedName>
        <fullName evidence="3">Cytidyltransferase-like domain-containing protein</fullName>
    </recommendedName>
</protein>
<comment type="caution">
    <text evidence="4">The sequence shown here is derived from an EMBL/GenBank/DDBJ whole genome shotgun (WGS) entry which is preliminary data.</text>
</comment>
<evidence type="ECO:0000313" key="5">
    <source>
        <dbReference type="Proteomes" id="UP000179241"/>
    </source>
</evidence>
<feature type="domain" description="Cytidyltransferase-like" evidence="3">
    <location>
        <begin position="25"/>
        <end position="158"/>
    </location>
</feature>
<sequence>MIKTLDEVVKEVAKQKKLGKKVGLITGCFDILHFGHVQLFRFAKKHCDFLVVGLDSDKTIALSKGKGRPVNSINHRLEVISELRSVDIVFPITANLYYEDTVKAHLIFEQIIGKIRPDCLITNVLADDYWKEKQVRAKKMGIDFKGEKRKKMTSTTEIVFKLD</sequence>
<dbReference type="PANTHER" id="PTHR43793">
    <property type="entry name" value="FAD SYNTHASE"/>
    <property type="match status" value="1"/>
</dbReference>
<keyword evidence="2" id="KW-0548">Nucleotidyltransferase</keyword>
<dbReference type="GO" id="GO:0016779">
    <property type="term" value="F:nucleotidyltransferase activity"/>
    <property type="evidence" value="ECO:0007669"/>
    <property type="project" value="UniProtKB-KW"/>
</dbReference>
<dbReference type="InterPro" id="IPR004821">
    <property type="entry name" value="Cyt_trans-like"/>
</dbReference>
<organism evidence="4 5">
    <name type="scientific">Candidatus Woesebacteria bacterium RIFOXYA1_FULL_43_9</name>
    <dbReference type="NCBI Taxonomy" id="1802534"/>
    <lineage>
        <taxon>Bacteria</taxon>
        <taxon>Candidatus Woeseibacteriota</taxon>
    </lineage>
</organism>
<gene>
    <name evidence="4" type="ORF">A2188_01650</name>
</gene>
<evidence type="ECO:0000313" key="4">
    <source>
        <dbReference type="EMBL" id="OGM76803.1"/>
    </source>
</evidence>
<evidence type="ECO:0000259" key="3">
    <source>
        <dbReference type="Pfam" id="PF01467"/>
    </source>
</evidence>
<reference evidence="4 5" key="1">
    <citation type="journal article" date="2016" name="Nat. Commun.">
        <title>Thousands of microbial genomes shed light on interconnected biogeochemical processes in an aquifer system.</title>
        <authorList>
            <person name="Anantharaman K."/>
            <person name="Brown C.T."/>
            <person name="Hug L.A."/>
            <person name="Sharon I."/>
            <person name="Castelle C.J."/>
            <person name="Probst A.J."/>
            <person name="Thomas B.C."/>
            <person name="Singh A."/>
            <person name="Wilkins M.J."/>
            <person name="Karaoz U."/>
            <person name="Brodie E.L."/>
            <person name="Williams K.H."/>
            <person name="Hubbard S.S."/>
            <person name="Banfield J.F."/>
        </authorList>
    </citation>
    <scope>NUCLEOTIDE SEQUENCE [LARGE SCALE GENOMIC DNA]</scope>
</reference>
<accession>A0A1F8CKA5</accession>
<evidence type="ECO:0000256" key="1">
    <source>
        <dbReference type="ARBA" id="ARBA00022679"/>
    </source>
</evidence>
<dbReference type="EMBL" id="MGHU01000043">
    <property type="protein sequence ID" value="OGM76803.1"/>
    <property type="molecule type" value="Genomic_DNA"/>
</dbReference>
<keyword evidence="1" id="KW-0808">Transferase</keyword>
<dbReference type="Pfam" id="PF01467">
    <property type="entry name" value="CTP_transf_like"/>
    <property type="match status" value="1"/>
</dbReference>
<dbReference type="SUPFAM" id="SSF52374">
    <property type="entry name" value="Nucleotidylyl transferase"/>
    <property type="match status" value="1"/>
</dbReference>